<reference evidence="1 2" key="1">
    <citation type="submission" date="2015-12" db="EMBL/GenBank/DDBJ databases">
        <title>The genome of Folsomia candida.</title>
        <authorList>
            <person name="Faddeeva A."/>
            <person name="Derks M.F."/>
            <person name="Anvar Y."/>
            <person name="Smit S."/>
            <person name="Van Straalen N."/>
            <person name="Roelofs D."/>
        </authorList>
    </citation>
    <scope>NUCLEOTIDE SEQUENCE [LARGE SCALE GENOMIC DNA]</scope>
    <source>
        <strain evidence="1 2">VU population</strain>
        <tissue evidence="1">Whole body</tissue>
    </source>
</reference>
<keyword evidence="2" id="KW-1185">Reference proteome</keyword>
<proteinExistence type="predicted"/>
<evidence type="ECO:0000313" key="2">
    <source>
        <dbReference type="Proteomes" id="UP000198287"/>
    </source>
</evidence>
<dbReference type="AlphaFoldDB" id="A0A226EAD9"/>
<dbReference type="Proteomes" id="UP000198287">
    <property type="component" value="Unassembled WGS sequence"/>
</dbReference>
<evidence type="ECO:0000313" key="1">
    <source>
        <dbReference type="EMBL" id="OXA53781.1"/>
    </source>
</evidence>
<gene>
    <name evidence="1" type="ORF">Fcan01_10710</name>
</gene>
<dbReference type="EMBL" id="LNIX01000005">
    <property type="protein sequence ID" value="OXA53781.1"/>
    <property type="molecule type" value="Genomic_DNA"/>
</dbReference>
<name>A0A226EAD9_FOLCA</name>
<accession>A0A226EAD9</accession>
<organism evidence="1 2">
    <name type="scientific">Folsomia candida</name>
    <name type="common">Springtail</name>
    <dbReference type="NCBI Taxonomy" id="158441"/>
    <lineage>
        <taxon>Eukaryota</taxon>
        <taxon>Metazoa</taxon>
        <taxon>Ecdysozoa</taxon>
        <taxon>Arthropoda</taxon>
        <taxon>Hexapoda</taxon>
        <taxon>Collembola</taxon>
        <taxon>Entomobryomorpha</taxon>
        <taxon>Isotomoidea</taxon>
        <taxon>Isotomidae</taxon>
        <taxon>Proisotominae</taxon>
        <taxon>Folsomia</taxon>
    </lineage>
</organism>
<sequence>MVLLDTCITSSFDHFTPNLKTKDCLPFSQIVEGIEIAEHFKMRPSITPFMTPWLKGPCPLKLSKPLFNKITSGEDWEPLWDGFYAKFNFSKGVHMVPAVLGNNSK</sequence>
<protein>
    <submittedName>
        <fullName evidence="1">Uncharacterized protein</fullName>
    </submittedName>
</protein>
<comment type="caution">
    <text evidence="1">The sequence shown here is derived from an EMBL/GenBank/DDBJ whole genome shotgun (WGS) entry which is preliminary data.</text>
</comment>